<reference evidence="1 2" key="1">
    <citation type="submission" date="2017-09" db="EMBL/GenBank/DDBJ databases">
        <title>Bacterial strain isolated from the female urinary microbiota.</title>
        <authorList>
            <person name="Thomas-White K."/>
            <person name="Kumar N."/>
            <person name="Forster S."/>
            <person name="Putonti C."/>
            <person name="Lawley T."/>
            <person name="Wolfe A.J."/>
        </authorList>
    </citation>
    <scope>NUCLEOTIDE SEQUENCE [LARGE SCALE GENOMIC DNA]</scope>
    <source>
        <strain evidence="1 2">UMB0908</strain>
    </source>
</reference>
<dbReference type="Proteomes" id="UP000235363">
    <property type="component" value="Unassembled WGS sequence"/>
</dbReference>
<protein>
    <submittedName>
        <fullName evidence="1">Uncharacterized protein</fullName>
    </submittedName>
</protein>
<comment type="caution">
    <text evidence="1">The sequence shown here is derived from an EMBL/GenBank/DDBJ whole genome shotgun (WGS) entry which is preliminary data.</text>
</comment>
<sequence length="63" mass="6832">MRAVQANAPVTAWQIQGVRSGGRYLLGDATIDLTDRERLTFTVGGSGETASGWVTIDDYGWDE</sequence>
<dbReference type="EMBL" id="PNHF01000037">
    <property type="protein sequence ID" value="PMC61239.1"/>
    <property type="molecule type" value="Genomic_DNA"/>
</dbReference>
<evidence type="ECO:0000313" key="1">
    <source>
        <dbReference type="EMBL" id="PMC61239.1"/>
    </source>
</evidence>
<accession>A0A2N6SW08</accession>
<gene>
    <name evidence="1" type="ORF">CJ204_12145</name>
</gene>
<name>A0A2N6SW08_9CORY</name>
<dbReference type="AlphaFoldDB" id="A0A2N6SW08"/>
<organism evidence="1 2">
    <name type="scientific">Corynebacterium xerosis</name>
    <dbReference type="NCBI Taxonomy" id="1725"/>
    <lineage>
        <taxon>Bacteria</taxon>
        <taxon>Bacillati</taxon>
        <taxon>Actinomycetota</taxon>
        <taxon>Actinomycetes</taxon>
        <taxon>Mycobacteriales</taxon>
        <taxon>Corynebacteriaceae</taxon>
        <taxon>Corynebacterium</taxon>
    </lineage>
</organism>
<evidence type="ECO:0000313" key="2">
    <source>
        <dbReference type="Proteomes" id="UP000235363"/>
    </source>
</evidence>
<proteinExistence type="predicted"/>